<proteinExistence type="inferred from homology"/>
<name>A0A4R6KEH4_9ACTN</name>
<accession>A0A4R6KEH4</accession>
<evidence type="ECO:0000256" key="6">
    <source>
        <dbReference type="ARBA" id="ARBA00034312"/>
    </source>
</evidence>
<keyword evidence="4" id="KW-0408">Iron</keyword>
<keyword evidence="9" id="KW-1185">Reference proteome</keyword>
<comment type="similarity">
    <text evidence="6">Belongs to the heme-containing dehydratase family.</text>
</comment>
<evidence type="ECO:0000256" key="4">
    <source>
        <dbReference type="ARBA" id="ARBA00023004"/>
    </source>
</evidence>
<reference evidence="8 9" key="1">
    <citation type="submission" date="2019-03" db="EMBL/GenBank/DDBJ databases">
        <title>Genomic Encyclopedia of Type Strains, Phase III (KMG-III): the genomes of soil and plant-associated and newly described type strains.</title>
        <authorList>
            <person name="Whitman W."/>
        </authorList>
    </citation>
    <scope>NUCLEOTIDE SEQUENCE [LARGE SCALE GENOMIC DNA]</scope>
    <source>
        <strain evidence="8 9">VKM Ac-2527</strain>
    </source>
</reference>
<keyword evidence="3" id="KW-0479">Metal-binding</keyword>
<evidence type="ECO:0000256" key="2">
    <source>
        <dbReference type="ARBA" id="ARBA00022617"/>
    </source>
</evidence>
<evidence type="ECO:0000256" key="3">
    <source>
        <dbReference type="ARBA" id="ARBA00022723"/>
    </source>
</evidence>
<keyword evidence="2" id="KW-0349">Heme</keyword>
<protein>
    <submittedName>
        <fullName evidence="8">Aldoxime dehydratase</fullName>
    </submittedName>
</protein>
<comment type="cofactor">
    <cofactor evidence="1">
        <name>heme b</name>
        <dbReference type="ChEBI" id="CHEBI:60344"/>
    </cofactor>
</comment>
<gene>
    <name evidence="8" type="ORF">EV643_108328</name>
</gene>
<sequence>MSAETSTLESSIAPHLLREGRSPKHKPGAYQPPYPSFSARFGEDVTAVVMAYFGVQVRDADDPALAASLADMRQRFAATDGPAYWDRARYVDADGYTTVIGIAYWVDKAAFDAWYSAEGAPWTDPARVADGVGHFLELVTPSVDRLETIFSANDKVEGVAGAGTGMSGMIEEHAYWGSMRDRLPLSQGAPLYPEGTPRIVEDGPVCTVVLHENACVIRSGQDLTETGETERSAYLAEVEPSLREGMDFLRDQGNGIGCYDNRYMTVLDENDQPTLRTFGVSWWRDLSALEDWAASHPTHVQIFGVAMRHLSSFGPESRLRLYHEVTVPAATEQRFVYVGCHARTGMLRAVS</sequence>
<dbReference type="AlphaFoldDB" id="A0A4R6KEH4"/>
<dbReference type="EMBL" id="SNWQ01000008">
    <property type="protein sequence ID" value="TDO48011.1"/>
    <property type="molecule type" value="Genomic_DNA"/>
</dbReference>
<comment type="caution">
    <text evidence="8">The sequence shown here is derived from an EMBL/GenBank/DDBJ whole genome shotgun (WGS) entry which is preliminary data.</text>
</comment>
<evidence type="ECO:0000256" key="5">
    <source>
        <dbReference type="ARBA" id="ARBA00023239"/>
    </source>
</evidence>
<dbReference type="InterPro" id="IPR025702">
    <property type="entry name" value="OXD"/>
</dbReference>
<evidence type="ECO:0000256" key="7">
    <source>
        <dbReference type="SAM" id="MobiDB-lite"/>
    </source>
</evidence>
<evidence type="ECO:0000313" key="8">
    <source>
        <dbReference type="EMBL" id="TDO48011.1"/>
    </source>
</evidence>
<evidence type="ECO:0000313" key="9">
    <source>
        <dbReference type="Proteomes" id="UP000295388"/>
    </source>
</evidence>
<dbReference type="Proteomes" id="UP000295388">
    <property type="component" value="Unassembled WGS sequence"/>
</dbReference>
<dbReference type="GO" id="GO:0046872">
    <property type="term" value="F:metal ion binding"/>
    <property type="evidence" value="ECO:0007669"/>
    <property type="project" value="UniProtKB-KW"/>
</dbReference>
<dbReference type="GO" id="GO:0016829">
    <property type="term" value="F:lyase activity"/>
    <property type="evidence" value="ECO:0007669"/>
    <property type="project" value="UniProtKB-KW"/>
</dbReference>
<dbReference type="OrthoDB" id="3807625at2"/>
<evidence type="ECO:0000256" key="1">
    <source>
        <dbReference type="ARBA" id="ARBA00001970"/>
    </source>
</evidence>
<keyword evidence="5" id="KW-0456">Lyase</keyword>
<feature type="region of interest" description="Disordered" evidence="7">
    <location>
        <begin position="1"/>
        <end position="29"/>
    </location>
</feature>
<organism evidence="8 9">
    <name type="scientific">Kribbella caucasensis</name>
    <dbReference type="NCBI Taxonomy" id="2512215"/>
    <lineage>
        <taxon>Bacteria</taxon>
        <taxon>Bacillati</taxon>
        <taxon>Actinomycetota</taxon>
        <taxon>Actinomycetes</taxon>
        <taxon>Propionibacteriales</taxon>
        <taxon>Kribbellaceae</taxon>
        <taxon>Kribbella</taxon>
    </lineage>
</organism>
<dbReference type="RefSeq" id="WP_133801431.1">
    <property type="nucleotide sequence ID" value="NZ_SNWQ01000008.1"/>
</dbReference>
<dbReference type="Pfam" id="PF13816">
    <property type="entry name" value="Dehydratase_hem"/>
    <property type="match status" value="1"/>
</dbReference>
<feature type="compositionally biased region" description="Polar residues" evidence="7">
    <location>
        <begin position="1"/>
        <end position="10"/>
    </location>
</feature>